<organism evidence="2 3">
    <name type="scientific">Curtobacterium flaccumfaciens</name>
    <dbReference type="NCBI Taxonomy" id="2035"/>
    <lineage>
        <taxon>Bacteria</taxon>
        <taxon>Bacillati</taxon>
        <taxon>Actinomycetota</taxon>
        <taxon>Actinomycetes</taxon>
        <taxon>Micrococcales</taxon>
        <taxon>Microbacteriaceae</taxon>
        <taxon>Curtobacterium</taxon>
    </lineage>
</organism>
<dbReference type="AlphaFoldDB" id="A0A4R6DIV7"/>
<dbReference type="EMBL" id="SNVW01000005">
    <property type="protein sequence ID" value="TDN44284.1"/>
    <property type="molecule type" value="Genomic_DNA"/>
</dbReference>
<name>A0A4R6DIV7_9MICO</name>
<keyword evidence="1" id="KW-1133">Transmembrane helix</keyword>
<evidence type="ECO:0000256" key="1">
    <source>
        <dbReference type="SAM" id="Phobius"/>
    </source>
</evidence>
<proteinExistence type="predicted"/>
<feature type="transmembrane region" description="Helical" evidence="1">
    <location>
        <begin position="29"/>
        <end position="49"/>
    </location>
</feature>
<evidence type="ECO:0000313" key="3">
    <source>
        <dbReference type="Proteomes" id="UP000295764"/>
    </source>
</evidence>
<gene>
    <name evidence="2" type="ORF">EDF64_105116</name>
</gene>
<protein>
    <submittedName>
        <fullName evidence="2">Uncharacterized protein</fullName>
    </submittedName>
</protein>
<keyword evidence="1" id="KW-0472">Membrane</keyword>
<sequence length="53" mass="5454">MKPFARWSDVAAPAVVDAGVMETSTKHTIATLLLCAAIVVVTAVALVAMSPMP</sequence>
<dbReference type="Proteomes" id="UP000295764">
    <property type="component" value="Unassembled WGS sequence"/>
</dbReference>
<comment type="caution">
    <text evidence="2">The sequence shown here is derived from an EMBL/GenBank/DDBJ whole genome shotgun (WGS) entry which is preliminary data.</text>
</comment>
<keyword evidence="1" id="KW-0812">Transmembrane</keyword>
<evidence type="ECO:0000313" key="2">
    <source>
        <dbReference type="EMBL" id="TDN44284.1"/>
    </source>
</evidence>
<reference evidence="2 3" key="1">
    <citation type="submission" date="2019-03" db="EMBL/GenBank/DDBJ databases">
        <title>Genomic analyses of the natural microbiome of Caenorhabditis elegans.</title>
        <authorList>
            <person name="Samuel B."/>
        </authorList>
    </citation>
    <scope>NUCLEOTIDE SEQUENCE [LARGE SCALE GENOMIC DNA]</scope>
    <source>
        <strain evidence="2 3">JUb65</strain>
    </source>
</reference>
<accession>A0A4R6DIV7</accession>